<dbReference type="Gene3D" id="3.30.1450.10">
    <property type="match status" value="1"/>
</dbReference>
<feature type="domain" description="Outer membrane protein assembly factor BamE" evidence="3">
    <location>
        <begin position="104"/>
        <end position="138"/>
    </location>
</feature>
<dbReference type="InterPro" id="IPR007450">
    <property type="entry name" value="BamE_dom"/>
</dbReference>
<dbReference type="GO" id="GO:0019867">
    <property type="term" value="C:outer membrane"/>
    <property type="evidence" value="ECO:0007669"/>
    <property type="project" value="InterPro"/>
</dbReference>
<comment type="caution">
    <text evidence="4">The sequence shown here is derived from an EMBL/GenBank/DDBJ whole genome shotgun (WGS) entry which is preliminary data.</text>
</comment>
<dbReference type="EMBL" id="AEQP01000004">
    <property type="protein sequence ID" value="EFV95222.1"/>
    <property type="molecule type" value="Genomic_DNA"/>
</dbReference>
<keyword evidence="5" id="KW-1185">Reference proteome</keyword>
<evidence type="ECO:0000256" key="2">
    <source>
        <dbReference type="ARBA" id="ARBA00023136"/>
    </source>
</evidence>
<dbReference type="Pfam" id="PF04355">
    <property type="entry name" value="BamE"/>
    <property type="match status" value="1"/>
</dbReference>
<dbReference type="eggNOG" id="COG2913">
    <property type="taxonomic scope" value="Bacteria"/>
</dbReference>
<reference evidence="4 5" key="1">
    <citation type="submission" date="2010-12" db="EMBL/GenBank/DDBJ databases">
        <authorList>
            <person name="Muzny D."/>
            <person name="Qin X."/>
            <person name="Deng J."/>
            <person name="Jiang H."/>
            <person name="Liu Y."/>
            <person name="Qu J."/>
            <person name="Song X.-Z."/>
            <person name="Zhang L."/>
            <person name="Thornton R."/>
            <person name="Coyle M."/>
            <person name="Francisco L."/>
            <person name="Jackson L."/>
            <person name="Javaid M."/>
            <person name="Korchina V."/>
            <person name="Kovar C."/>
            <person name="Mata R."/>
            <person name="Mathew T."/>
            <person name="Ngo R."/>
            <person name="Nguyen L."/>
            <person name="Nguyen N."/>
            <person name="Okwuonu G."/>
            <person name="Ongeri F."/>
            <person name="Pham C."/>
            <person name="Simmons D."/>
            <person name="Wilczek-Boney K."/>
            <person name="Hale W."/>
            <person name="Jakkamsetti A."/>
            <person name="Pham P."/>
            <person name="Ruth R."/>
            <person name="San Lucas F."/>
            <person name="Warren J."/>
            <person name="Zhang J."/>
            <person name="Zhao Z."/>
            <person name="Zhou C."/>
            <person name="Zhu D."/>
            <person name="Lee S."/>
            <person name="Bess C."/>
            <person name="Blankenburg K."/>
            <person name="Forbes L."/>
            <person name="Fu Q."/>
            <person name="Gubbala S."/>
            <person name="Hirani K."/>
            <person name="Jayaseelan J.C."/>
            <person name="Lara F."/>
            <person name="Munidasa M."/>
            <person name="Palculict T."/>
            <person name="Patil S."/>
            <person name="Pu L.-L."/>
            <person name="Saada N."/>
            <person name="Tang L."/>
            <person name="Weissenberger G."/>
            <person name="Zhu Y."/>
            <person name="Hemphill L."/>
            <person name="Shang Y."/>
            <person name="Youmans B."/>
            <person name="Ayvaz T."/>
            <person name="Ross M."/>
            <person name="Santibanez J."/>
            <person name="Aqrawi P."/>
            <person name="Gross S."/>
            <person name="Joshi V."/>
            <person name="Fowler G."/>
            <person name="Nazareth L."/>
            <person name="Reid J."/>
            <person name="Worley K."/>
            <person name="Petrosino J."/>
            <person name="Highlander S."/>
            <person name="Gibbs R."/>
        </authorList>
    </citation>
    <scope>NUCLEOTIDE SEQUENCE [LARGE SCALE GENOMIC DNA]</scope>
    <source>
        <strain evidence="4 5">ATCC 51599</strain>
    </source>
</reference>
<accession>E7RWW8</accession>
<name>E7RWW8_9BURK</name>
<evidence type="ECO:0000259" key="3">
    <source>
        <dbReference type="Pfam" id="PF04355"/>
    </source>
</evidence>
<gene>
    <name evidence="4" type="ORF">HMPREF0551_1181</name>
</gene>
<dbReference type="AlphaFoldDB" id="E7RWW8"/>
<dbReference type="RefSeq" id="WP_005673423.1">
    <property type="nucleotide sequence ID" value="NZ_CP146288.1"/>
</dbReference>
<evidence type="ECO:0000313" key="5">
    <source>
        <dbReference type="Proteomes" id="UP000011021"/>
    </source>
</evidence>
<dbReference type="STRING" id="887898.HMPREF0551_1181"/>
<dbReference type="Proteomes" id="UP000011021">
    <property type="component" value="Unassembled WGS sequence"/>
</dbReference>
<dbReference type="InterPro" id="IPR037873">
    <property type="entry name" value="BamE-like"/>
</dbReference>
<protein>
    <recommendedName>
        <fullName evidence="3">Outer membrane protein assembly factor BamE domain-containing protein</fullName>
    </recommendedName>
</protein>
<dbReference type="HOGENOM" id="CLU_090266_2_0_4"/>
<evidence type="ECO:0000256" key="1">
    <source>
        <dbReference type="ARBA" id="ARBA00022729"/>
    </source>
</evidence>
<evidence type="ECO:0000313" key="4">
    <source>
        <dbReference type="EMBL" id="EFV95222.1"/>
    </source>
</evidence>
<proteinExistence type="predicted"/>
<organism evidence="4 5">
    <name type="scientific">Lautropia mirabilis ATCC 51599</name>
    <dbReference type="NCBI Taxonomy" id="887898"/>
    <lineage>
        <taxon>Bacteria</taxon>
        <taxon>Pseudomonadati</taxon>
        <taxon>Pseudomonadota</taxon>
        <taxon>Betaproteobacteria</taxon>
        <taxon>Burkholderiales</taxon>
        <taxon>Burkholderiaceae</taxon>
        <taxon>Lautropia</taxon>
    </lineage>
</organism>
<keyword evidence="2" id="KW-0472">Membrane</keyword>
<keyword evidence="1" id="KW-0732">Signal</keyword>
<sequence length="182" mass="21235">MKSAKPSNTVSSQAFAPRSWRHRAWALLLAITPLGAACDFIAQKDLTPGQSTEADVRRWMGQPEMIWEESDGSRTLEYPRGPMGKETYFVTIGADGRYRRIEQVLTEENFRKVQPGMTRDQVRQILGKPGEISRFKRQNEEVWGWRYLEATQRTMFFYAHFDQDTGLLKRTDQMQDWKTSKH</sequence>